<keyword evidence="1" id="KW-0732">Signal</keyword>
<protein>
    <submittedName>
        <fullName evidence="2">DUF4437 domain-containing protein</fullName>
    </submittedName>
</protein>
<feature type="signal peptide" evidence="1">
    <location>
        <begin position="1"/>
        <end position="34"/>
    </location>
</feature>
<evidence type="ECO:0000313" key="3">
    <source>
        <dbReference type="Proteomes" id="UP000282971"/>
    </source>
</evidence>
<dbReference type="EMBL" id="SACN01000001">
    <property type="protein sequence ID" value="RVT93318.1"/>
    <property type="molecule type" value="Genomic_DNA"/>
</dbReference>
<name>A0A437M6H9_9SPHN</name>
<proteinExistence type="predicted"/>
<evidence type="ECO:0000256" key="1">
    <source>
        <dbReference type="SAM" id="SignalP"/>
    </source>
</evidence>
<dbReference type="InterPro" id="IPR011051">
    <property type="entry name" value="RmlC_Cupin_sf"/>
</dbReference>
<dbReference type="Gene3D" id="2.60.120.10">
    <property type="entry name" value="Jelly Rolls"/>
    <property type="match status" value="1"/>
</dbReference>
<dbReference type="InterPro" id="IPR014710">
    <property type="entry name" value="RmlC-like_jellyroll"/>
</dbReference>
<dbReference type="Proteomes" id="UP000282971">
    <property type="component" value="Unassembled WGS sequence"/>
</dbReference>
<accession>A0A437M6H9</accession>
<dbReference type="OrthoDB" id="9793147at2"/>
<dbReference type="SUPFAM" id="SSF51182">
    <property type="entry name" value="RmlC-like cupins"/>
    <property type="match status" value="1"/>
</dbReference>
<reference evidence="2 3" key="1">
    <citation type="submission" date="2019-01" db="EMBL/GenBank/DDBJ databases">
        <authorList>
            <person name="Chen W.-M."/>
        </authorList>
    </citation>
    <scope>NUCLEOTIDE SEQUENCE [LARGE SCALE GENOMIC DNA]</scope>
    <source>
        <strain evidence="2 3">CCP-7</strain>
    </source>
</reference>
<organism evidence="2 3">
    <name type="scientific">Sphingomonas crocodyli</name>
    <dbReference type="NCBI Taxonomy" id="1979270"/>
    <lineage>
        <taxon>Bacteria</taxon>
        <taxon>Pseudomonadati</taxon>
        <taxon>Pseudomonadota</taxon>
        <taxon>Alphaproteobacteria</taxon>
        <taxon>Sphingomonadales</taxon>
        <taxon>Sphingomonadaceae</taxon>
        <taxon>Sphingomonas</taxon>
    </lineage>
</organism>
<gene>
    <name evidence="2" type="ORF">EOD43_05385</name>
</gene>
<evidence type="ECO:0000313" key="2">
    <source>
        <dbReference type="EMBL" id="RVT93318.1"/>
    </source>
</evidence>
<comment type="caution">
    <text evidence="2">The sequence shown here is derived from an EMBL/GenBank/DDBJ whole genome shotgun (WGS) entry which is preliminary data.</text>
</comment>
<feature type="chain" id="PRO_5019183085" evidence="1">
    <location>
        <begin position="35"/>
        <end position="365"/>
    </location>
</feature>
<dbReference type="AlphaFoldDB" id="A0A437M6H9"/>
<sequence length="365" mass="39436">MRKAGRSAVTAGGVNALRMGLCLSACLLALPAYAQSFGPPTVNQAPPFAVPEEGYAVEGRPGKPGSGFVLHYTPKEVPWEAFEAPGIGGGLQRKLMSQSPSMGAIAQITAVPAGWSQPAGYDDVDNEIILLEGDLSIGDEKLTRYSYSFMPAGVAHGATTSRQGAVMLQWYKGVPKFVASANSKAGARPAARIRDWNQFDAAWYVGEPFPHYRTGGNFPGALHKLIRKDPDTGEMTWITFGSSIPAPPSGKPSNFGGGYEIHPSFEEYFLLEKSDDTVIGECLAQGETPVTYGGHTYWWRPAGVAHGGPLSRGSNEPGYTISIVRTGTPLWATYVTDCSYKTGLEYLPEGWRKYDYDVPRYEVHD</sequence>
<dbReference type="InterPro" id="IPR028013">
    <property type="entry name" value="DUF4437"/>
</dbReference>
<dbReference type="Pfam" id="PF14499">
    <property type="entry name" value="DUF4437"/>
    <property type="match status" value="1"/>
</dbReference>
<keyword evidence="3" id="KW-1185">Reference proteome</keyword>